<evidence type="ECO:0000313" key="2">
    <source>
        <dbReference type="EMBL" id="PWY65327.1"/>
    </source>
</evidence>
<dbReference type="AlphaFoldDB" id="A0A317UXT7"/>
<evidence type="ECO:0000313" key="3">
    <source>
        <dbReference type="Proteomes" id="UP000247233"/>
    </source>
</evidence>
<dbReference type="RefSeq" id="XP_025394496.1">
    <property type="nucleotide sequence ID" value="XM_025538481.1"/>
</dbReference>
<reference evidence="2 3" key="1">
    <citation type="submission" date="2016-12" db="EMBL/GenBank/DDBJ databases">
        <title>The genomes of Aspergillus section Nigri reveals drivers in fungal speciation.</title>
        <authorList>
            <consortium name="DOE Joint Genome Institute"/>
            <person name="Vesth T.C."/>
            <person name="Nybo J."/>
            <person name="Theobald S."/>
            <person name="Brandl J."/>
            <person name="Frisvad J.C."/>
            <person name="Nielsen K.F."/>
            <person name="Lyhne E.K."/>
            <person name="Kogle M.E."/>
            <person name="Kuo A."/>
            <person name="Riley R."/>
            <person name="Clum A."/>
            <person name="Nolan M."/>
            <person name="Lipzen A."/>
            <person name="Salamov A."/>
            <person name="Henrissat B."/>
            <person name="Wiebenga A."/>
            <person name="De Vries R.P."/>
            <person name="Grigoriev I.V."/>
            <person name="Mortensen U.H."/>
            <person name="Andersen M.R."/>
            <person name="Baker S.E."/>
        </authorList>
    </citation>
    <scope>NUCLEOTIDE SEQUENCE [LARGE SCALE GENOMIC DNA]</scope>
    <source>
        <strain evidence="2 3">CBS 117.55</strain>
    </source>
</reference>
<dbReference type="EMBL" id="MSFL01000052">
    <property type="protein sequence ID" value="PWY65327.1"/>
    <property type="molecule type" value="Genomic_DNA"/>
</dbReference>
<dbReference type="GeneID" id="37060718"/>
<keyword evidence="3" id="KW-1185">Reference proteome</keyword>
<name>A0A317UXT7_9EURO</name>
<feature type="coiled-coil region" evidence="1">
    <location>
        <begin position="25"/>
        <end position="125"/>
    </location>
</feature>
<sequence length="189" mass="21859">MRRVSILQAELDSTQALVQVTCAERDDLRNLLEKKQAEFRAEDQEAAEEMKKLLAELTAQENTDDPEAVQKSAVELTRQVAAQIEKNLERLAKRAEYIHQQNEHIKFLQERIRQAEEDTDEGISKERELELQKVIDAQARELALMSSSWYELQSRLQNNNISMSRYRHGSLADAQKGWLARQRNVVAGR</sequence>
<keyword evidence="1" id="KW-0175">Coiled coil</keyword>
<proteinExistence type="predicted"/>
<protein>
    <submittedName>
        <fullName evidence="2">Uncharacterized protein</fullName>
    </submittedName>
</protein>
<dbReference type="STRING" id="1448321.A0A317UXT7"/>
<accession>A0A317UXT7</accession>
<organism evidence="2 3">
    <name type="scientific">Aspergillus heteromorphus CBS 117.55</name>
    <dbReference type="NCBI Taxonomy" id="1448321"/>
    <lineage>
        <taxon>Eukaryota</taxon>
        <taxon>Fungi</taxon>
        <taxon>Dikarya</taxon>
        <taxon>Ascomycota</taxon>
        <taxon>Pezizomycotina</taxon>
        <taxon>Eurotiomycetes</taxon>
        <taxon>Eurotiomycetidae</taxon>
        <taxon>Eurotiales</taxon>
        <taxon>Aspergillaceae</taxon>
        <taxon>Aspergillus</taxon>
        <taxon>Aspergillus subgen. Circumdati</taxon>
    </lineage>
</organism>
<dbReference type="OrthoDB" id="2129491at2759"/>
<comment type="caution">
    <text evidence="2">The sequence shown here is derived from an EMBL/GenBank/DDBJ whole genome shotgun (WGS) entry which is preliminary data.</text>
</comment>
<gene>
    <name evidence="2" type="ORF">BO70DRAFT_187552</name>
</gene>
<evidence type="ECO:0000256" key="1">
    <source>
        <dbReference type="SAM" id="Coils"/>
    </source>
</evidence>
<dbReference type="VEuPathDB" id="FungiDB:BO70DRAFT_187552"/>
<dbReference type="Proteomes" id="UP000247233">
    <property type="component" value="Unassembled WGS sequence"/>
</dbReference>